<dbReference type="AlphaFoldDB" id="A0A5N7ACP1"/>
<dbReference type="OrthoDB" id="4491390at2759"/>
<reference evidence="1 2" key="1">
    <citation type="submission" date="2019-04" db="EMBL/GenBank/DDBJ databases">
        <title>Friends and foes A comparative genomics studyof 23 Aspergillus species from section Flavi.</title>
        <authorList>
            <consortium name="DOE Joint Genome Institute"/>
            <person name="Kjaerbolling I."/>
            <person name="Vesth T."/>
            <person name="Frisvad J.C."/>
            <person name="Nybo J.L."/>
            <person name="Theobald S."/>
            <person name="Kildgaard S."/>
            <person name="Isbrandt T."/>
            <person name="Kuo A."/>
            <person name="Sato A."/>
            <person name="Lyhne E.K."/>
            <person name="Kogle M.E."/>
            <person name="Wiebenga A."/>
            <person name="Kun R.S."/>
            <person name="Lubbers R.J."/>
            <person name="Makela M.R."/>
            <person name="Barry K."/>
            <person name="Chovatia M."/>
            <person name="Clum A."/>
            <person name="Daum C."/>
            <person name="Haridas S."/>
            <person name="He G."/>
            <person name="LaButti K."/>
            <person name="Lipzen A."/>
            <person name="Mondo S."/>
            <person name="Riley R."/>
            <person name="Salamov A."/>
            <person name="Simmons B.A."/>
            <person name="Magnuson J.K."/>
            <person name="Henrissat B."/>
            <person name="Mortensen U.H."/>
            <person name="Larsen T.O."/>
            <person name="Devries R.P."/>
            <person name="Grigoriev I.V."/>
            <person name="Machida M."/>
            <person name="Baker S.E."/>
            <person name="Andersen M.R."/>
        </authorList>
    </citation>
    <scope>NUCLEOTIDE SEQUENCE [LARGE SCALE GENOMIC DNA]</scope>
    <source>
        <strain evidence="1 2">CBS 763.97</strain>
    </source>
</reference>
<organism evidence="1 2">
    <name type="scientific">Aspergillus caelatus</name>
    <dbReference type="NCBI Taxonomy" id="61420"/>
    <lineage>
        <taxon>Eukaryota</taxon>
        <taxon>Fungi</taxon>
        <taxon>Dikarya</taxon>
        <taxon>Ascomycota</taxon>
        <taxon>Pezizomycotina</taxon>
        <taxon>Eurotiomycetes</taxon>
        <taxon>Eurotiomycetidae</taxon>
        <taxon>Eurotiales</taxon>
        <taxon>Aspergillaceae</taxon>
        <taxon>Aspergillus</taxon>
        <taxon>Aspergillus subgen. Circumdati</taxon>
    </lineage>
</organism>
<dbReference type="PANTHER" id="PTHR38111:SF2">
    <property type="entry name" value="FINGER DOMAIN PROTEIN, PUTATIVE (AFU_ORTHOLOGUE AFUA_1G01560)-RELATED"/>
    <property type="match status" value="1"/>
</dbReference>
<evidence type="ECO:0000313" key="2">
    <source>
        <dbReference type="Proteomes" id="UP000326268"/>
    </source>
</evidence>
<name>A0A5N7ACP1_9EURO</name>
<sequence length="212" mass="24112">MLMYYELLNPAVTSSWVAHLQGTAELLLLRGPQNCQTGASHLLFRSIRLLMAHASLRTQNTSCFASPEWSDVPFARSKKTAIDTLLDAIHKASILLRQHDIEKYGDSVVEPQETLLSQSQKFADDVIYSEELYAKETPEISPTKRIENMDDRVWLCGGDFCSTMPSVMHHATCVISHRLQLLRVHKDRVVDESRTRCSSILEFAYGLFQRNL</sequence>
<dbReference type="InterPro" id="IPR053178">
    <property type="entry name" value="Osmoadaptation_assoc"/>
</dbReference>
<proteinExistence type="predicted"/>
<dbReference type="GeneID" id="43650636"/>
<protein>
    <submittedName>
        <fullName evidence="1">Uncharacterized protein</fullName>
    </submittedName>
</protein>
<dbReference type="EMBL" id="ML737607">
    <property type="protein sequence ID" value="KAE8366829.1"/>
    <property type="molecule type" value="Genomic_DNA"/>
</dbReference>
<dbReference type="Proteomes" id="UP000326268">
    <property type="component" value="Unassembled WGS sequence"/>
</dbReference>
<keyword evidence="2" id="KW-1185">Reference proteome</keyword>
<accession>A0A5N7ACP1</accession>
<dbReference type="PANTHER" id="PTHR38111">
    <property type="entry name" value="ZN(2)-C6 FUNGAL-TYPE DOMAIN-CONTAINING PROTEIN-RELATED"/>
    <property type="match status" value="1"/>
</dbReference>
<evidence type="ECO:0000313" key="1">
    <source>
        <dbReference type="EMBL" id="KAE8366829.1"/>
    </source>
</evidence>
<dbReference type="RefSeq" id="XP_031929910.1">
    <property type="nucleotide sequence ID" value="XM_032066190.1"/>
</dbReference>
<gene>
    <name evidence="1" type="ORF">BDV27DRAFT_124842</name>
</gene>